<sequence length="324" mass="35300">MLCPRASMGGFAGTATRAQSYPKWDQGANGNMDGNVTTRPPYSLLLLHWPKDQRFGRVTKAASCTTCRLPLGCPPPAKTCGKEWASADRNMATKKSLGKFLPSGAPTSGGSAIHLHPFHQQSVGSRVLLPARCRDMAAPDGSSASKGAGAVRRGLACHRTVICRLFGSRPAWTHYTMTISCGVVGGRGAALHCSSGRSGRKARHLYKDILARSCLPPWHPLPCPVAATMGGRSMLKFFILLFIRPLPYLLPHRRHFGRRRLTQATALRRIFGGRACVFTCTRLGRVVVWLGQRLVRMEIRTALPLLPARCPRPVSETLLSSLTQ</sequence>
<dbReference type="Proteomes" id="UP001239445">
    <property type="component" value="Unassembled WGS sequence"/>
</dbReference>
<keyword evidence="2" id="KW-1185">Reference proteome</keyword>
<organism evidence="1 2">
    <name type="scientific">Echria macrotheca</name>
    <dbReference type="NCBI Taxonomy" id="438768"/>
    <lineage>
        <taxon>Eukaryota</taxon>
        <taxon>Fungi</taxon>
        <taxon>Dikarya</taxon>
        <taxon>Ascomycota</taxon>
        <taxon>Pezizomycotina</taxon>
        <taxon>Sordariomycetes</taxon>
        <taxon>Sordariomycetidae</taxon>
        <taxon>Sordariales</taxon>
        <taxon>Schizotheciaceae</taxon>
        <taxon>Echria</taxon>
    </lineage>
</organism>
<name>A0AAJ0BQ41_9PEZI</name>
<dbReference type="AlphaFoldDB" id="A0AAJ0BQ41"/>
<dbReference type="EMBL" id="MU839827">
    <property type="protein sequence ID" value="KAK1761343.1"/>
    <property type="molecule type" value="Genomic_DNA"/>
</dbReference>
<gene>
    <name evidence="1" type="ORF">QBC47DRAFT_26514</name>
</gene>
<evidence type="ECO:0000313" key="1">
    <source>
        <dbReference type="EMBL" id="KAK1761343.1"/>
    </source>
</evidence>
<evidence type="ECO:0000313" key="2">
    <source>
        <dbReference type="Proteomes" id="UP001239445"/>
    </source>
</evidence>
<accession>A0AAJ0BQ41</accession>
<comment type="caution">
    <text evidence="1">The sequence shown here is derived from an EMBL/GenBank/DDBJ whole genome shotgun (WGS) entry which is preliminary data.</text>
</comment>
<proteinExistence type="predicted"/>
<reference evidence="1" key="1">
    <citation type="submission" date="2023-06" db="EMBL/GenBank/DDBJ databases">
        <title>Genome-scale phylogeny and comparative genomics of the fungal order Sordariales.</title>
        <authorList>
            <consortium name="Lawrence Berkeley National Laboratory"/>
            <person name="Hensen N."/>
            <person name="Bonometti L."/>
            <person name="Westerberg I."/>
            <person name="Brannstrom I.O."/>
            <person name="Guillou S."/>
            <person name="Cros-Aarteil S."/>
            <person name="Calhoun S."/>
            <person name="Haridas S."/>
            <person name="Kuo A."/>
            <person name="Mondo S."/>
            <person name="Pangilinan J."/>
            <person name="Riley R."/>
            <person name="Labutti K."/>
            <person name="Andreopoulos B."/>
            <person name="Lipzen A."/>
            <person name="Chen C."/>
            <person name="Yanf M."/>
            <person name="Daum C."/>
            <person name="Ng V."/>
            <person name="Clum A."/>
            <person name="Steindorff A."/>
            <person name="Ohm R."/>
            <person name="Martin F."/>
            <person name="Silar P."/>
            <person name="Natvig D."/>
            <person name="Lalanne C."/>
            <person name="Gautier V."/>
            <person name="Ament-Velasquez S.L."/>
            <person name="Kruys A."/>
            <person name="Hutchinson M.I."/>
            <person name="Powell A.J."/>
            <person name="Barry K."/>
            <person name="Miller A.N."/>
            <person name="Grigoriev I.V."/>
            <person name="Debuchy R."/>
            <person name="Gladieux P."/>
            <person name="Thoren M.H."/>
            <person name="Johannesson H."/>
        </authorList>
    </citation>
    <scope>NUCLEOTIDE SEQUENCE</scope>
    <source>
        <strain evidence="1">PSN4</strain>
    </source>
</reference>
<protein>
    <submittedName>
        <fullName evidence="1">Uncharacterized protein</fullName>
    </submittedName>
</protein>